<proteinExistence type="predicted"/>
<feature type="compositionally biased region" description="Low complexity" evidence="1">
    <location>
        <begin position="328"/>
        <end position="342"/>
    </location>
</feature>
<keyword evidence="3" id="KW-1185">Reference proteome</keyword>
<gene>
    <name evidence="2" type="ORF">OBBRIDRAFT_793891</name>
</gene>
<dbReference type="SUPFAM" id="SSF52540">
    <property type="entry name" value="P-loop containing nucleoside triphosphate hydrolases"/>
    <property type="match status" value="1"/>
</dbReference>
<dbReference type="Gene3D" id="3.40.50.300">
    <property type="entry name" value="P-loop containing nucleotide triphosphate hydrolases"/>
    <property type="match status" value="1"/>
</dbReference>
<protein>
    <recommendedName>
        <fullName evidence="4">G domain-containing protein</fullName>
    </recommendedName>
</protein>
<feature type="region of interest" description="Disordered" evidence="1">
    <location>
        <begin position="322"/>
        <end position="344"/>
    </location>
</feature>
<accession>A0A8E2DK90</accession>
<dbReference type="EMBL" id="KV722418">
    <property type="protein sequence ID" value="OCH89816.1"/>
    <property type="molecule type" value="Genomic_DNA"/>
</dbReference>
<organism evidence="2 3">
    <name type="scientific">Obba rivulosa</name>
    <dbReference type="NCBI Taxonomy" id="1052685"/>
    <lineage>
        <taxon>Eukaryota</taxon>
        <taxon>Fungi</taxon>
        <taxon>Dikarya</taxon>
        <taxon>Basidiomycota</taxon>
        <taxon>Agaricomycotina</taxon>
        <taxon>Agaricomycetes</taxon>
        <taxon>Polyporales</taxon>
        <taxon>Gelatoporiaceae</taxon>
        <taxon>Obba</taxon>
    </lineage>
</organism>
<evidence type="ECO:0000313" key="2">
    <source>
        <dbReference type="EMBL" id="OCH89816.1"/>
    </source>
</evidence>
<evidence type="ECO:0008006" key="4">
    <source>
        <dbReference type="Google" id="ProtNLM"/>
    </source>
</evidence>
<reference evidence="2 3" key="1">
    <citation type="submission" date="2016-07" db="EMBL/GenBank/DDBJ databases">
        <title>Draft genome of the white-rot fungus Obba rivulosa 3A-2.</title>
        <authorList>
            <consortium name="DOE Joint Genome Institute"/>
            <person name="Miettinen O."/>
            <person name="Riley R."/>
            <person name="Acob R."/>
            <person name="Barry K."/>
            <person name="Cullen D."/>
            <person name="De Vries R."/>
            <person name="Hainaut M."/>
            <person name="Hatakka A."/>
            <person name="Henrissat B."/>
            <person name="Hilden K."/>
            <person name="Kuo R."/>
            <person name="Labutti K."/>
            <person name="Lipzen A."/>
            <person name="Makela M.R."/>
            <person name="Sandor L."/>
            <person name="Spatafora J.W."/>
            <person name="Grigoriev I.V."/>
            <person name="Hibbett D.S."/>
        </authorList>
    </citation>
    <scope>NUCLEOTIDE SEQUENCE [LARGE SCALE GENOMIC DNA]</scope>
    <source>
        <strain evidence="2 3">3A-2</strain>
    </source>
</reference>
<dbReference type="Proteomes" id="UP000250043">
    <property type="component" value="Unassembled WGS sequence"/>
</dbReference>
<evidence type="ECO:0000256" key="1">
    <source>
        <dbReference type="SAM" id="MobiDB-lite"/>
    </source>
</evidence>
<dbReference type="AlphaFoldDB" id="A0A8E2DK90"/>
<evidence type="ECO:0000313" key="3">
    <source>
        <dbReference type="Proteomes" id="UP000250043"/>
    </source>
</evidence>
<dbReference type="OrthoDB" id="8954335at2759"/>
<feature type="region of interest" description="Disordered" evidence="1">
    <location>
        <begin position="1"/>
        <end position="33"/>
    </location>
</feature>
<dbReference type="InterPro" id="IPR027417">
    <property type="entry name" value="P-loop_NTPase"/>
</dbReference>
<name>A0A8E2DK90_9APHY</name>
<sequence length="370" mass="42059">MYSTDVARCASPDSFGTAKSEHRSSRRQATGDNDVIIAVMGPDDMGKSKLIELLTNFPSGSEPIPGFHSVEPRSPNAFILDGRVVQLVYVPSFVERPADDTDILRGLASFLVSEQRHGRKLSGILYTQRISDTRLTHARRQLTMLQKICGRDSYENVVIATTHWDEVDIKTGAERQETHTSVFKSVLDEGAEIMRHDNGLESAEDIVRHFLRKHPKSIQIQRELVEQEKSLSETEAGQEVLRVLEEERRYQENEMQTLWKRIEKADEESNEVLLDTLQRRVQNIQSEITRLKDADKSLAEFRASTVIAEAYRPSLDALTSTFEGDIQPKSPSLDDPTSSPPSRKFRLRSMFNLRALPGLRRLFRVRLAGR</sequence>